<protein>
    <recommendedName>
        <fullName evidence="4">Siphovirus Gp157 family protein</fullName>
    </recommendedName>
</protein>
<proteinExistence type="predicted"/>
<evidence type="ECO:0000313" key="3">
    <source>
        <dbReference type="Proteomes" id="UP000216947"/>
    </source>
</evidence>
<evidence type="ECO:0008006" key="4">
    <source>
        <dbReference type="Google" id="ProtNLM"/>
    </source>
</evidence>
<evidence type="ECO:0000313" key="2">
    <source>
        <dbReference type="EMBL" id="OZI17961.1"/>
    </source>
</evidence>
<gene>
    <name evidence="2" type="ORF">CAL19_12845</name>
</gene>
<name>A0A261QZ18_9BORD</name>
<feature type="coiled-coil region" evidence="1">
    <location>
        <begin position="48"/>
        <end position="82"/>
    </location>
</feature>
<dbReference type="Proteomes" id="UP000216947">
    <property type="component" value="Unassembled WGS sequence"/>
</dbReference>
<sequence>MSNVTLYSLAAEYRADLEKLADLDLPDDAMQDTLESLGGELEVKAQNVVAFSRHLEKLAENMKDAEAEMAKRRKAVEAKSARLKAYVLDCMQQNGIQKIDCPWFSLSIAKNPPAVEIEDERQIPQDYFTSPPPPPPQIDKTLIKKALQDGFDVPGARLRQGFRLAIR</sequence>
<dbReference type="AlphaFoldDB" id="A0A261QZ18"/>
<keyword evidence="1" id="KW-0175">Coiled coil</keyword>
<dbReference type="InterPro" id="IPR008840">
    <property type="entry name" value="Sipho_Gp157"/>
</dbReference>
<accession>A0A261QZ18</accession>
<dbReference type="EMBL" id="NEVK01000006">
    <property type="protein sequence ID" value="OZI17961.1"/>
    <property type="molecule type" value="Genomic_DNA"/>
</dbReference>
<evidence type="ECO:0000256" key="1">
    <source>
        <dbReference type="SAM" id="Coils"/>
    </source>
</evidence>
<reference evidence="3" key="1">
    <citation type="submission" date="2017-05" db="EMBL/GenBank/DDBJ databases">
        <title>Complete and WGS of Bordetella genogroups.</title>
        <authorList>
            <person name="Spilker T."/>
            <person name="Lipuma J."/>
        </authorList>
    </citation>
    <scope>NUCLEOTIDE SEQUENCE [LARGE SCALE GENOMIC DNA]</scope>
    <source>
        <strain evidence="3">AU18089</strain>
    </source>
</reference>
<organism evidence="2 3">
    <name type="scientific">Bordetella genomosp. 7</name>
    <dbReference type="NCBI Taxonomy" id="1416805"/>
    <lineage>
        <taxon>Bacteria</taxon>
        <taxon>Pseudomonadati</taxon>
        <taxon>Pseudomonadota</taxon>
        <taxon>Betaproteobacteria</taxon>
        <taxon>Burkholderiales</taxon>
        <taxon>Alcaligenaceae</taxon>
        <taxon>Bordetella</taxon>
    </lineage>
</organism>
<dbReference type="RefSeq" id="WP_094796984.1">
    <property type="nucleotide sequence ID" value="NZ_NEVK01000006.1"/>
</dbReference>
<keyword evidence="3" id="KW-1185">Reference proteome</keyword>
<dbReference type="Pfam" id="PF05565">
    <property type="entry name" value="Sipho_Gp157"/>
    <property type="match status" value="1"/>
</dbReference>
<comment type="caution">
    <text evidence="2">The sequence shown here is derived from an EMBL/GenBank/DDBJ whole genome shotgun (WGS) entry which is preliminary data.</text>
</comment>